<dbReference type="InterPro" id="IPR000834">
    <property type="entry name" value="Peptidase_M14"/>
</dbReference>
<protein>
    <submittedName>
        <fullName evidence="2">M14 family metallopeptidase</fullName>
    </submittedName>
</protein>
<evidence type="ECO:0000259" key="1">
    <source>
        <dbReference type="Pfam" id="PF00246"/>
    </source>
</evidence>
<dbReference type="Gene3D" id="3.40.630.10">
    <property type="entry name" value="Zn peptidases"/>
    <property type="match status" value="1"/>
</dbReference>
<evidence type="ECO:0000313" key="3">
    <source>
        <dbReference type="Proteomes" id="UP001501758"/>
    </source>
</evidence>
<dbReference type="RefSeq" id="WP_343912204.1">
    <property type="nucleotide sequence ID" value="NZ_BAAAGE010000002.1"/>
</dbReference>
<feature type="domain" description="Peptidase M14" evidence="1">
    <location>
        <begin position="31"/>
        <end position="133"/>
    </location>
</feature>
<keyword evidence="3" id="KW-1185">Reference proteome</keyword>
<sequence>MKIEELKDWFTTYKQSAISGRYIHLEHIKPLIDTISQKAEIEQLGSSENDEPIYLIKKGIGSKKLLFWSQMHGNESTTTKAIFDFLKMLSDDSNKLSQDILKHCTLYIIPILSPDGARLYTRLNYNKVDLNRDAQNRTQKESIVLRELIDSIQPDYAFNLHGQRTIFSAGETKNPATVSFLSPAGDEKRTITTCRKIAMEIIAEMNTVLQQFIPNRIGRYDDGFNINCVGDTLSTLNVPTILFEAGHFDNDYDRERTREYIFYALVTSVSYIAKNEIKGDHYKTYFDIPENGKLFYDIIVRDVMLNGKNVDIAIQYTEELSENSVKFIPKIVKIEDLQNFYGHREINADKRTIQNENVTVEVVPENELLKFRLNDELFSTELTKS</sequence>
<proteinExistence type="predicted"/>
<gene>
    <name evidence="2" type="ORF">GCM10009430_20260</name>
</gene>
<dbReference type="EMBL" id="BAAAGE010000002">
    <property type="protein sequence ID" value="GAA0720271.1"/>
    <property type="molecule type" value="Genomic_DNA"/>
</dbReference>
<dbReference type="SUPFAM" id="SSF53187">
    <property type="entry name" value="Zn-dependent exopeptidases"/>
    <property type="match status" value="1"/>
</dbReference>
<organism evidence="2 3">
    <name type="scientific">Aquimarina litoralis</name>
    <dbReference type="NCBI Taxonomy" id="584605"/>
    <lineage>
        <taxon>Bacteria</taxon>
        <taxon>Pseudomonadati</taxon>
        <taxon>Bacteroidota</taxon>
        <taxon>Flavobacteriia</taxon>
        <taxon>Flavobacteriales</taxon>
        <taxon>Flavobacteriaceae</taxon>
        <taxon>Aquimarina</taxon>
    </lineage>
</organism>
<comment type="caution">
    <text evidence="2">The sequence shown here is derived from an EMBL/GenBank/DDBJ whole genome shotgun (WGS) entry which is preliminary data.</text>
</comment>
<evidence type="ECO:0000313" key="2">
    <source>
        <dbReference type="EMBL" id="GAA0720271.1"/>
    </source>
</evidence>
<reference evidence="3" key="1">
    <citation type="journal article" date="2019" name="Int. J. Syst. Evol. Microbiol.">
        <title>The Global Catalogue of Microorganisms (GCM) 10K type strain sequencing project: providing services to taxonomists for standard genome sequencing and annotation.</title>
        <authorList>
            <consortium name="The Broad Institute Genomics Platform"/>
            <consortium name="The Broad Institute Genome Sequencing Center for Infectious Disease"/>
            <person name="Wu L."/>
            <person name="Ma J."/>
        </authorList>
    </citation>
    <scope>NUCLEOTIDE SEQUENCE [LARGE SCALE GENOMIC DNA]</scope>
    <source>
        <strain evidence="3">JCM 15974</strain>
    </source>
</reference>
<dbReference type="Proteomes" id="UP001501758">
    <property type="component" value="Unassembled WGS sequence"/>
</dbReference>
<dbReference type="Pfam" id="PF00246">
    <property type="entry name" value="Peptidase_M14"/>
    <property type="match status" value="1"/>
</dbReference>
<accession>A0ABP3U060</accession>
<name>A0ABP3U060_9FLAO</name>